<evidence type="ECO:0000313" key="8">
    <source>
        <dbReference type="Proteomes" id="UP000389128"/>
    </source>
</evidence>
<dbReference type="Proteomes" id="UP000389128">
    <property type="component" value="Unassembled WGS sequence"/>
</dbReference>
<keyword evidence="2" id="KW-0812">Transmembrane</keyword>
<dbReference type="InterPro" id="IPR029095">
    <property type="entry name" value="NarX-like_N"/>
</dbReference>
<evidence type="ECO:0000256" key="4">
    <source>
        <dbReference type="ARBA" id="ARBA00023136"/>
    </source>
</evidence>
<dbReference type="AlphaFoldDB" id="A0A6C2D5H7"/>
<comment type="subcellular location">
    <subcellularLocation>
        <location evidence="1">Membrane</location>
        <topology evidence="1">Multi-pass membrane protein</topology>
    </subcellularLocation>
</comment>
<keyword evidence="3" id="KW-1133">Transmembrane helix</keyword>
<keyword evidence="4" id="KW-0472">Membrane</keyword>
<evidence type="ECO:0000256" key="5">
    <source>
        <dbReference type="SAM" id="SignalP"/>
    </source>
</evidence>
<comment type="caution">
    <text evidence="7">The sequence shown here is derived from an EMBL/GenBank/DDBJ whole genome shotgun (WGS) entry which is preliminary data.</text>
</comment>
<feature type="signal peptide" evidence="5">
    <location>
        <begin position="1"/>
        <end position="22"/>
    </location>
</feature>
<dbReference type="InterPro" id="IPR042295">
    <property type="entry name" value="NarX-like_N_sf"/>
</dbReference>
<name>A0A6C2D5H7_9RHOO</name>
<dbReference type="Gene3D" id="1.20.120.960">
    <property type="entry name" value="Histidine kinase NarX, sensor domain"/>
    <property type="match status" value="1"/>
</dbReference>
<accession>A0A6C2D5H7</accession>
<protein>
    <recommendedName>
        <fullName evidence="6">NarX-like N-terminal domain-containing protein</fullName>
    </recommendedName>
</protein>
<dbReference type="RefSeq" id="WP_148577760.1">
    <property type="nucleotide sequence ID" value="NZ_SDKK01000003.1"/>
</dbReference>
<dbReference type="Pfam" id="PF13675">
    <property type="entry name" value="PilJ"/>
    <property type="match status" value="2"/>
</dbReference>
<evidence type="ECO:0000256" key="1">
    <source>
        <dbReference type="ARBA" id="ARBA00004141"/>
    </source>
</evidence>
<evidence type="ECO:0000256" key="3">
    <source>
        <dbReference type="ARBA" id="ARBA00022989"/>
    </source>
</evidence>
<evidence type="ECO:0000313" key="7">
    <source>
        <dbReference type="EMBL" id="TYC61226.1"/>
    </source>
</evidence>
<keyword evidence="8" id="KW-1185">Reference proteome</keyword>
<gene>
    <name evidence="7" type="ORF">ETQ85_03980</name>
</gene>
<dbReference type="EMBL" id="SDKK01000003">
    <property type="protein sequence ID" value="TYC61226.1"/>
    <property type="molecule type" value="Genomic_DNA"/>
</dbReference>
<evidence type="ECO:0000256" key="2">
    <source>
        <dbReference type="ARBA" id="ARBA00022692"/>
    </source>
</evidence>
<proteinExistence type="predicted"/>
<organism evidence="7 8">
    <name type="scientific">Zoogloea oleivorans</name>
    <dbReference type="NCBI Taxonomy" id="1552750"/>
    <lineage>
        <taxon>Bacteria</taxon>
        <taxon>Pseudomonadati</taxon>
        <taxon>Pseudomonadota</taxon>
        <taxon>Betaproteobacteria</taxon>
        <taxon>Rhodocyclales</taxon>
        <taxon>Zoogloeaceae</taxon>
        <taxon>Zoogloea</taxon>
    </lineage>
</organism>
<dbReference type="GO" id="GO:0016020">
    <property type="term" value="C:membrane"/>
    <property type="evidence" value="ECO:0007669"/>
    <property type="project" value="UniProtKB-SubCell"/>
</dbReference>
<feature type="chain" id="PRO_5025462138" description="NarX-like N-terminal domain-containing protein" evidence="5">
    <location>
        <begin position="23"/>
        <end position="266"/>
    </location>
</feature>
<reference evidence="7 8" key="1">
    <citation type="submission" date="2019-01" db="EMBL/GenBank/DDBJ databases">
        <title>Zoogloea oleivorans genome sequencing and assembly.</title>
        <authorList>
            <person name="Tancsics A."/>
            <person name="Farkas M."/>
            <person name="Kriszt B."/>
            <person name="Maroti G."/>
            <person name="Horvath B."/>
        </authorList>
    </citation>
    <scope>NUCLEOTIDE SEQUENCE [LARGE SCALE GENOMIC DNA]</scope>
    <source>
        <strain evidence="7 8">Buc</strain>
    </source>
</reference>
<dbReference type="OrthoDB" id="952521at2"/>
<sequence>MDRRTFLSLAGVCCLPATHLWAAPAAAGLSLPSAINKAGRQRMLSLRMAKAWLMLVLGVLPDKAKPLLTQSISLFEQQLGELKSFAPSDEVRAAFQQLEQEWSRFRPLLADLRSDPKAVWTVSEAALTAAQKLTQAYEKAAGTALGRLVNVSGRQRMLSQRMAKAYFFRQMGVNVTQAGEMLDAAVKEFAKAHEELKVAPQNSAHIKEELALVEQQWFFFQNALGMRDAGEQKRAATNVATTSERILEQMNEVVGLYEKSARDVEY</sequence>
<keyword evidence="5" id="KW-0732">Signal</keyword>
<evidence type="ECO:0000259" key="6">
    <source>
        <dbReference type="Pfam" id="PF13675"/>
    </source>
</evidence>
<feature type="domain" description="NarX-like N-terminal" evidence="6">
    <location>
        <begin position="147"/>
        <end position="227"/>
    </location>
</feature>
<feature type="domain" description="NarX-like N-terminal" evidence="6">
    <location>
        <begin position="33"/>
        <end position="125"/>
    </location>
</feature>